<evidence type="ECO:0000256" key="2">
    <source>
        <dbReference type="ARBA" id="ARBA00023002"/>
    </source>
</evidence>
<keyword evidence="2 3" id="KW-0560">Oxidoreductase</keyword>
<accession>A0A6J4UD56</accession>
<dbReference type="SUPFAM" id="SSF51735">
    <property type="entry name" value="NAD(P)-binding Rossmann-fold domains"/>
    <property type="match status" value="1"/>
</dbReference>
<reference evidence="3" key="1">
    <citation type="submission" date="2020-02" db="EMBL/GenBank/DDBJ databases">
        <authorList>
            <person name="Meier V. D."/>
        </authorList>
    </citation>
    <scope>NUCLEOTIDE SEQUENCE</scope>
    <source>
        <strain evidence="3">AVDCRST_MAG19</strain>
    </source>
</reference>
<organism evidence="3">
    <name type="scientific">uncultured Thermomicrobiales bacterium</name>
    <dbReference type="NCBI Taxonomy" id="1645740"/>
    <lineage>
        <taxon>Bacteria</taxon>
        <taxon>Pseudomonadati</taxon>
        <taxon>Thermomicrobiota</taxon>
        <taxon>Thermomicrobia</taxon>
        <taxon>Thermomicrobiales</taxon>
        <taxon>environmental samples</taxon>
    </lineage>
</organism>
<name>A0A6J4UD56_9BACT</name>
<dbReference type="InterPro" id="IPR002347">
    <property type="entry name" value="SDR_fam"/>
</dbReference>
<dbReference type="Pfam" id="PF13561">
    <property type="entry name" value="adh_short_C2"/>
    <property type="match status" value="1"/>
</dbReference>
<dbReference type="AlphaFoldDB" id="A0A6J4UD56"/>
<dbReference type="GO" id="GO:0004316">
    <property type="term" value="F:3-oxoacyl-[acyl-carrier-protein] reductase (NADPH) activity"/>
    <property type="evidence" value="ECO:0007669"/>
    <property type="project" value="UniProtKB-EC"/>
</dbReference>
<evidence type="ECO:0000313" key="3">
    <source>
        <dbReference type="EMBL" id="CAA9546003.1"/>
    </source>
</evidence>
<proteinExistence type="inferred from homology"/>
<dbReference type="CDD" id="cd05233">
    <property type="entry name" value="SDR_c"/>
    <property type="match status" value="1"/>
</dbReference>
<dbReference type="Gene3D" id="3.40.50.720">
    <property type="entry name" value="NAD(P)-binding Rossmann-like Domain"/>
    <property type="match status" value="1"/>
</dbReference>
<dbReference type="InterPro" id="IPR036291">
    <property type="entry name" value="NAD(P)-bd_dom_sf"/>
</dbReference>
<dbReference type="EC" id="1.1.1.100" evidence="3"/>
<dbReference type="EMBL" id="CADCWL010000015">
    <property type="protein sequence ID" value="CAA9546003.1"/>
    <property type="molecule type" value="Genomic_DNA"/>
</dbReference>
<protein>
    <submittedName>
        <fullName evidence="3">3-oxoacyl-[acyl-carrier protein] reductase</fullName>
        <ecNumber evidence="3">1.1.1.100</ecNumber>
    </submittedName>
</protein>
<sequence length="193" mass="19549">MAAARRMVDGVRRALDGPNVLGTNAVAYPHTPFLELSPEEWDAVLDTNLKGVLLTCQAAAQALVAAGRGGRIVAVDSGAATTALWGWAHYCASKVDVDSMTTAMALELGGHDIQVNAVLPGYVDVDEGGQHLDPAYKHQARSAVPLGRAGEPADVAGAVLLLASPLADFVNGASLAVDGGSGAGRSGVRLAGG</sequence>
<comment type="similarity">
    <text evidence="1">Belongs to the short-chain dehydrogenases/reductases (SDR) family.</text>
</comment>
<dbReference type="PANTHER" id="PTHR43639">
    <property type="entry name" value="OXIDOREDUCTASE, SHORT-CHAIN DEHYDROGENASE/REDUCTASE FAMILY (AFU_ORTHOLOGUE AFUA_5G02870)"/>
    <property type="match status" value="1"/>
</dbReference>
<dbReference type="PRINTS" id="PR00081">
    <property type="entry name" value="GDHRDH"/>
</dbReference>
<dbReference type="PANTHER" id="PTHR43639:SF1">
    <property type="entry name" value="SHORT-CHAIN DEHYDROGENASE_REDUCTASE FAMILY PROTEIN"/>
    <property type="match status" value="1"/>
</dbReference>
<evidence type="ECO:0000256" key="1">
    <source>
        <dbReference type="ARBA" id="ARBA00006484"/>
    </source>
</evidence>
<gene>
    <name evidence="3" type="ORF">AVDCRST_MAG19-245</name>
</gene>